<evidence type="ECO:0000313" key="1">
    <source>
        <dbReference type="EMBL" id="KAK5242208.1"/>
    </source>
</evidence>
<protein>
    <submittedName>
        <fullName evidence="1">Uncharacterized protein</fullName>
    </submittedName>
</protein>
<dbReference type="EMBL" id="JAVRRA010010320">
    <property type="protein sequence ID" value="KAK5242208.1"/>
    <property type="molecule type" value="Genomic_DNA"/>
</dbReference>
<reference evidence="1 2" key="1">
    <citation type="submission" date="2023-08" db="EMBL/GenBank/DDBJ databases">
        <title>Black Yeasts Isolated from many extreme environments.</title>
        <authorList>
            <person name="Coleine C."/>
            <person name="Stajich J.E."/>
            <person name="Selbmann L."/>
        </authorList>
    </citation>
    <scope>NUCLEOTIDE SEQUENCE [LARGE SCALE GENOMIC DNA]</scope>
    <source>
        <strain evidence="1 2">CCFEE 536</strain>
    </source>
</reference>
<evidence type="ECO:0000313" key="2">
    <source>
        <dbReference type="Proteomes" id="UP001357485"/>
    </source>
</evidence>
<sequence>MAARTYAALVGKESKEAATSSDSVGHQNMATHTYAALVENVGLNSHETATSFGLLHDQNVLHGRLLCVKYIVMLQIQYLPESADDLKECFHAISRSAHQYTRNSFPLTQATCLEITNLLVEAMWLEDGFSVPSNTELCLDNGDSSVSE</sequence>
<accession>A0ABR0LUA1</accession>
<gene>
    <name evidence="1" type="ORF">LTR16_008684</name>
</gene>
<comment type="caution">
    <text evidence="1">The sequence shown here is derived from an EMBL/GenBank/DDBJ whole genome shotgun (WGS) entry which is preliminary data.</text>
</comment>
<dbReference type="Proteomes" id="UP001357485">
    <property type="component" value="Unassembled WGS sequence"/>
</dbReference>
<feature type="non-terminal residue" evidence="1">
    <location>
        <position position="148"/>
    </location>
</feature>
<proteinExistence type="predicted"/>
<organism evidence="1 2">
    <name type="scientific">Cryomyces antarcticus</name>
    <dbReference type="NCBI Taxonomy" id="329879"/>
    <lineage>
        <taxon>Eukaryota</taxon>
        <taxon>Fungi</taxon>
        <taxon>Dikarya</taxon>
        <taxon>Ascomycota</taxon>
        <taxon>Pezizomycotina</taxon>
        <taxon>Dothideomycetes</taxon>
        <taxon>Dothideomycetes incertae sedis</taxon>
        <taxon>Cryomyces</taxon>
    </lineage>
</organism>
<keyword evidence="2" id="KW-1185">Reference proteome</keyword>
<name>A0ABR0LUA1_9PEZI</name>